<dbReference type="Proteomes" id="UP001175226">
    <property type="component" value="Unassembled WGS sequence"/>
</dbReference>
<dbReference type="GO" id="GO:0000795">
    <property type="term" value="C:synaptonemal complex"/>
    <property type="evidence" value="ECO:0007669"/>
    <property type="project" value="InterPro"/>
</dbReference>
<dbReference type="Pfam" id="PF14634">
    <property type="entry name" value="zf-RING_5"/>
    <property type="match status" value="1"/>
</dbReference>
<dbReference type="InterPro" id="IPR017907">
    <property type="entry name" value="Znf_RING_CS"/>
</dbReference>
<feature type="compositionally biased region" description="Low complexity" evidence="6">
    <location>
        <begin position="328"/>
        <end position="339"/>
    </location>
</feature>
<evidence type="ECO:0000256" key="5">
    <source>
        <dbReference type="SAM" id="Coils"/>
    </source>
</evidence>
<evidence type="ECO:0000256" key="2">
    <source>
        <dbReference type="ARBA" id="ARBA00022771"/>
    </source>
</evidence>
<dbReference type="EMBL" id="JAUEPT010000003">
    <property type="protein sequence ID" value="KAK0453823.1"/>
    <property type="molecule type" value="Genomic_DNA"/>
</dbReference>
<gene>
    <name evidence="8" type="ORF">EV421DRAFT_714118</name>
</gene>
<dbReference type="GO" id="GO:0061630">
    <property type="term" value="F:ubiquitin protein ligase activity"/>
    <property type="evidence" value="ECO:0007669"/>
    <property type="project" value="InterPro"/>
</dbReference>
<feature type="region of interest" description="Disordered" evidence="6">
    <location>
        <begin position="306"/>
        <end position="362"/>
    </location>
</feature>
<feature type="region of interest" description="Disordered" evidence="6">
    <location>
        <begin position="186"/>
        <end position="215"/>
    </location>
</feature>
<dbReference type="Gene3D" id="3.30.40.10">
    <property type="entry name" value="Zinc/RING finger domain, C3HC4 (zinc finger)"/>
    <property type="match status" value="1"/>
</dbReference>
<protein>
    <recommendedName>
        <fullName evidence="7">RING-type domain-containing protein</fullName>
    </recommendedName>
</protein>
<evidence type="ECO:0000256" key="6">
    <source>
        <dbReference type="SAM" id="MobiDB-lite"/>
    </source>
</evidence>
<sequence length="362" mass="40042">MDTDLKCNRLTCRKSLTDKAVVTTCSHIFCVDCANELFNAARLCPACEAALTEPDDVVVCSLHPSNDYKTSVLSGLMPSIILEICSRAISFWQYQIYQESSFQQAVVRNLTDKNTQIQKQLDSVVREANSEISLLNNKIAELERDVELERRKVRELQEASRDRDREYQKLKAQHDKMKRKVLLAPNLSGQQPAGNETLNLSSSSLPGQGEPNPRQPLRAFGVGAVVDGMEANGIQRTPLVNRGGQGGGFVRNGSDGWVQPGGAAQRIPHRQPLPVAHGQQYRQTSGSMSERSDTSSLHEVENLLGVGGNRSGVKRRNTGPGWGTVPAQQQQQQQQQQKQRVFPGNTNMQRRSGTFRPAVIGR</sequence>
<evidence type="ECO:0000256" key="4">
    <source>
        <dbReference type="PROSITE-ProRule" id="PRU00175"/>
    </source>
</evidence>
<dbReference type="InterPro" id="IPR042448">
    <property type="entry name" value="CCNB1IP1"/>
</dbReference>
<dbReference type="SUPFAM" id="SSF57850">
    <property type="entry name" value="RING/U-box"/>
    <property type="match status" value="1"/>
</dbReference>
<feature type="domain" description="RING-type" evidence="7">
    <location>
        <begin position="12"/>
        <end position="48"/>
    </location>
</feature>
<keyword evidence="9" id="KW-1185">Reference proteome</keyword>
<organism evidence="8 9">
    <name type="scientific">Armillaria borealis</name>
    <dbReference type="NCBI Taxonomy" id="47425"/>
    <lineage>
        <taxon>Eukaryota</taxon>
        <taxon>Fungi</taxon>
        <taxon>Dikarya</taxon>
        <taxon>Basidiomycota</taxon>
        <taxon>Agaricomycotina</taxon>
        <taxon>Agaricomycetes</taxon>
        <taxon>Agaricomycetidae</taxon>
        <taxon>Agaricales</taxon>
        <taxon>Marasmiineae</taxon>
        <taxon>Physalacriaceae</taxon>
        <taxon>Armillaria</taxon>
    </lineage>
</organism>
<evidence type="ECO:0000256" key="3">
    <source>
        <dbReference type="ARBA" id="ARBA00022833"/>
    </source>
</evidence>
<evidence type="ECO:0000313" key="8">
    <source>
        <dbReference type="EMBL" id="KAK0453823.1"/>
    </source>
</evidence>
<dbReference type="InterPro" id="IPR013083">
    <property type="entry name" value="Znf_RING/FYVE/PHD"/>
</dbReference>
<evidence type="ECO:0000256" key="1">
    <source>
        <dbReference type="ARBA" id="ARBA00022723"/>
    </source>
</evidence>
<dbReference type="PROSITE" id="PS50089">
    <property type="entry name" value="ZF_RING_2"/>
    <property type="match status" value="1"/>
</dbReference>
<evidence type="ECO:0000259" key="7">
    <source>
        <dbReference type="PROSITE" id="PS50089"/>
    </source>
</evidence>
<reference evidence="8" key="1">
    <citation type="submission" date="2023-06" db="EMBL/GenBank/DDBJ databases">
        <authorList>
            <consortium name="Lawrence Berkeley National Laboratory"/>
            <person name="Ahrendt S."/>
            <person name="Sahu N."/>
            <person name="Indic B."/>
            <person name="Wong-Bajracharya J."/>
            <person name="Merenyi Z."/>
            <person name="Ke H.-M."/>
            <person name="Monk M."/>
            <person name="Kocsube S."/>
            <person name="Drula E."/>
            <person name="Lipzen A."/>
            <person name="Balint B."/>
            <person name="Henrissat B."/>
            <person name="Andreopoulos B."/>
            <person name="Martin F.M."/>
            <person name="Harder C.B."/>
            <person name="Rigling D."/>
            <person name="Ford K.L."/>
            <person name="Foster G.D."/>
            <person name="Pangilinan J."/>
            <person name="Papanicolaou A."/>
            <person name="Barry K."/>
            <person name="LaButti K."/>
            <person name="Viragh M."/>
            <person name="Koriabine M."/>
            <person name="Yan M."/>
            <person name="Riley R."/>
            <person name="Champramary S."/>
            <person name="Plett K.L."/>
            <person name="Tsai I.J."/>
            <person name="Slot J."/>
            <person name="Sipos G."/>
            <person name="Plett J."/>
            <person name="Nagy L.G."/>
            <person name="Grigoriev I.V."/>
        </authorList>
    </citation>
    <scope>NUCLEOTIDE SEQUENCE</scope>
    <source>
        <strain evidence="8">FPL87.14</strain>
    </source>
</reference>
<dbReference type="PROSITE" id="PS00518">
    <property type="entry name" value="ZF_RING_1"/>
    <property type="match status" value="1"/>
</dbReference>
<keyword evidence="3" id="KW-0862">Zinc</keyword>
<name>A0AA39K7W3_9AGAR</name>
<feature type="compositionally biased region" description="Polar residues" evidence="6">
    <location>
        <begin position="187"/>
        <end position="206"/>
    </location>
</feature>
<dbReference type="GO" id="GO:0007131">
    <property type="term" value="P:reciprocal meiotic recombination"/>
    <property type="evidence" value="ECO:0007669"/>
    <property type="project" value="InterPro"/>
</dbReference>
<keyword evidence="2 4" id="KW-0863">Zinc-finger</keyword>
<keyword evidence="1" id="KW-0479">Metal-binding</keyword>
<evidence type="ECO:0000313" key="9">
    <source>
        <dbReference type="Proteomes" id="UP001175226"/>
    </source>
</evidence>
<dbReference type="PANTHER" id="PTHR14305">
    <property type="entry name" value="E3 UBIQUITIN-PROTEIN LIGASE CCNB1IP1"/>
    <property type="match status" value="1"/>
</dbReference>
<comment type="caution">
    <text evidence="8">The sequence shown here is derived from an EMBL/GenBank/DDBJ whole genome shotgun (WGS) entry which is preliminary data.</text>
</comment>
<proteinExistence type="predicted"/>
<dbReference type="PANTHER" id="PTHR14305:SF0">
    <property type="entry name" value="E3 UBIQUITIN-PROTEIN LIGASE CCNB1IP1"/>
    <property type="match status" value="1"/>
</dbReference>
<feature type="coiled-coil region" evidence="5">
    <location>
        <begin position="107"/>
        <end position="173"/>
    </location>
</feature>
<dbReference type="GO" id="GO:0008270">
    <property type="term" value="F:zinc ion binding"/>
    <property type="evidence" value="ECO:0007669"/>
    <property type="project" value="UniProtKB-KW"/>
</dbReference>
<keyword evidence="5" id="KW-0175">Coiled coil</keyword>
<dbReference type="InterPro" id="IPR001841">
    <property type="entry name" value="Znf_RING"/>
</dbReference>
<dbReference type="AlphaFoldDB" id="A0AA39K7W3"/>
<accession>A0AA39K7W3</accession>